<sequence>MNRMTPTLIAACLLASSFAVSAQSAPATQATAPAQADTQLAAQADFGQADATASNVPGDKLAEQAPYNCLQYTGSRIRTADRKTGKPACAQGPGRSYGRDDLDRTGQVDIADALRRLDPSIK</sequence>
<dbReference type="Proteomes" id="UP000663400">
    <property type="component" value="Chromosome"/>
</dbReference>
<organism evidence="3 4">
    <name type="scientific">Lysobacter arenosi</name>
    <dbReference type="NCBI Taxonomy" id="2795387"/>
    <lineage>
        <taxon>Bacteria</taxon>
        <taxon>Pseudomonadati</taxon>
        <taxon>Pseudomonadota</taxon>
        <taxon>Gammaproteobacteria</taxon>
        <taxon>Lysobacterales</taxon>
        <taxon>Lysobacteraceae</taxon>
        <taxon>Lysobacter</taxon>
    </lineage>
</organism>
<accession>A0ABX7RE80</accession>
<dbReference type="EMBL" id="CP071517">
    <property type="protein sequence ID" value="QSX76473.1"/>
    <property type="molecule type" value="Genomic_DNA"/>
</dbReference>
<feature type="region of interest" description="Disordered" evidence="1">
    <location>
        <begin position="80"/>
        <end position="104"/>
    </location>
</feature>
<evidence type="ECO:0000313" key="3">
    <source>
        <dbReference type="EMBL" id="QSX76473.1"/>
    </source>
</evidence>
<feature type="signal peptide" evidence="2">
    <location>
        <begin position="1"/>
        <end position="22"/>
    </location>
</feature>
<gene>
    <name evidence="3" type="ORF">HIV01_008375</name>
</gene>
<evidence type="ECO:0000256" key="1">
    <source>
        <dbReference type="SAM" id="MobiDB-lite"/>
    </source>
</evidence>
<evidence type="ECO:0000256" key="2">
    <source>
        <dbReference type="SAM" id="SignalP"/>
    </source>
</evidence>
<reference evidence="3 4" key="1">
    <citation type="submission" date="2021-02" db="EMBL/GenBank/DDBJ databases">
        <title>Lysobacter arenosi sp. nov., isolated from soil of gangwondo yeongwol, south Korea.</title>
        <authorList>
            <person name="Kim K.R."/>
            <person name="Kim K.H."/>
            <person name="Jeon C.O."/>
        </authorList>
    </citation>
    <scope>NUCLEOTIDE SEQUENCE [LARGE SCALE GENOMIC DNA]</scope>
    <source>
        <strain evidence="3 4">R7</strain>
    </source>
</reference>
<feature type="chain" id="PRO_5047270547" evidence="2">
    <location>
        <begin position="23"/>
        <end position="122"/>
    </location>
</feature>
<proteinExistence type="predicted"/>
<keyword evidence="2" id="KW-0732">Signal</keyword>
<evidence type="ECO:0000313" key="4">
    <source>
        <dbReference type="Proteomes" id="UP000663400"/>
    </source>
</evidence>
<protein>
    <submittedName>
        <fullName evidence="3">Uncharacterized protein</fullName>
    </submittedName>
</protein>
<name>A0ABX7RE80_9GAMM</name>
<keyword evidence="4" id="KW-1185">Reference proteome</keyword>
<dbReference type="RefSeq" id="WP_200606419.1">
    <property type="nucleotide sequence ID" value="NZ_CP071517.1"/>
</dbReference>